<feature type="transmembrane region" description="Helical" evidence="7">
    <location>
        <begin position="6"/>
        <end position="28"/>
    </location>
</feature>
<dbReference type="Pfam" id="PF03458">
    <property type="entry name" value="Gly_transporter"/>
    <property type="match status" value="2"/>
</dbReference>
<protein>
    <submittedName>
        <fullName evidence="9">Uncharacterized membrane protein YeiH</fullName>
    </submittedName>
</protein>
<sequence length="223" mass="22987">MTVPPEHALLALDVVGIFVFAISGGLVGIRARLDLFGIAVLAWVTGLGGGIIRDVFLGDVPPVGISNPWYAATVLAAGVVVVLLLPRLRELRRRNPDVRLGYITRLVKYLDAVGLAVFAVSGAAKAVELGAPPLACVFVGGITAVGGGALRDVLVGQVPEVLRREVYAVPAVLGAVLVVVADAFDVLGLPVLVLAAVSVFVVRVAAITLDLNVPTPRQTGANP</sequence>
<dbReference type="AlphaFoldDB" id="A0A285VBD4"/>
<organism evidence="9 10">
    <name type="scientific">Ornithinimicrobium cerasi</name>
    <dbReference type="NCBI Taxonomy" id="2248773"/>
    <lineage>
        <taxon>Bacteria</taxon>
        <taxon>Bacillati</taxon>
        <taxon>Actinomycetota</taxon>
        <taxon>Actinomycetes</taxon>
        <taxon>Micrococcales</taxon>
        <taxon>Ornithinimicrobiaceae</taxon>
        <taxon>Ornithinimicrobium</taxon>
    </lineage>
</organism>
<evidence type="ECO:0000256" key="2">
    <source>
        <dbReference type="ARBA" id="ARBA00008193"/>
    </source>
</evidence>
<dbReference type="InterPro" id="IPR005115">
    <property type="entry name" value="Gly_transporter"/>
</dbReference>
<feature type="domain" description="Glycine transporter" evidence="8">
    <location>
        <begin position="109"/>
        <end position="181"/>
    </location>
</feature>
<dbReference type="Proteomes" id="UP000219688">
    <property type="component" value="Unassembled WGS sequence"/>
</dbReference>
<gene>
    <name evidence="9" type="ORF">SAMN05421879_101165</name>
</gene>
<feature type="transmembrane region" description="Helical" evidence="7">
    <location>
        <begin position="190"/>
        <end position="209"/>
    </location>
</feature>
<keyword evidence="10" id="KW-1185">Reference proteome</keyword>
<accession>A0A285VBD4</accession>
<evidence type="ECO:0000256" key="4">
    <source>
        <dbReference type="ARBA" id="ARBA00022692"/>
    </source>
</evidence>
<evidence type="ECO:0000256" key="6">
    <source>
        <dbReference type="ARBA" id="ARBA00023136"/>
    </source>
</evidence>
<keyword evidence="4 7" id="KW-0812">Transmembrane</keyword>
<dbReference type="PANTHER" id="PTHR30506">
    <property type="entry name" value="INNER MEMBRANE PROTEIN"/>
    <property type="match status" value="1"/>
</dbReference>
<feature type="transmembrane region" description="Helical" evidence="7">
    <location>
        <begin position="106"/>
        <end position="124"/>
    </location>
</feature>
<dbReference type="PANTHER" id="PTHR30506:SF3">
    <property type="entry name" value="UPF0126 INNER MEMBRANE PROTEIN YADS-RELATED"/>
    <property type="match status" value="1"/>
</dbReference>
<comment type="similarity">
    <text evidence="2">Belongs to the UPF0126 family.</text>
</comment>
<dbReference type="GO" id="GO:0005886">
    <property type="term" value="C:plasma membrane"/>
    <property type="evidence" value="ECO:0007669"/>
    <property type="project" value="UniProtKB-SubCell"/>
</dbReference>
<evidence type="ECO:0000313" key="10">
    <source>
        <dbReference type="Proteomes" id="UP000219688"/>
    </source>
</evidence>
<comment type="subcellular location">
    <subcellularLocation>
        <location evidence="1">Cell membrane</location>
        <topology evidence="1">Multi-pass membrane protein</topology>
    </subcellularLocation>
</comment>
<name>A0A285VBD4_9MICO</name>
<evidence type="ECO:0000313" key="9">
    <source>
        <dbReference type="EMBL" id="SOC51370.1"/>
    </source>
</evidence>
<feature type="transmembrane region" description="Helical" evidence="7">
    <location>
        <begin position="68"/>
        <end position="85"/>
    </location>
</feature>
<proteinExistence type="inferred from homology"/>
<dbReference type="STRING" id="1122622.GCA_000421185_01579"/>
<reference evidence="10" key="1">
    <citation type="submission" date="2017-08" db="EMBL/GenBank/DDBJ databases">
        <authorList>
            <person name="Varghese N."/>
            <person name="Submissions S."/>
        </authorList>
    </citation>
    <scope>NUCLEOTIDE SEQUENCE [LARGE SCALE GENOMIC DNA]</scope>
    <source>
        <strain evidence="10">USBA17B2</strain>
    </source>
</reference>
<evidence type="ECO:0000256" key="3">
    <source>
        <dbReference type="ARBA" id="ARBA00022475"/>
    </source>
</evidence>
<dbReference type="EMBL" id="OBQK01000001">
    <property type="protein sequence ID" value="SOC51370.1"/>
    <property type="molecule type" value="Genomic_DNA"/>
</dbReference>
<evidence type="ECO:0000256" key="5">
    <source>
        <dbReference type="ARBA" id="ARBA00022989"/>
    </source>
</evidence>
<evidence type="ECO:0000256" key="1">
    <source>
        <dbReference type="ARBA" id="ARBA00004651"/>
    </source>
</evidence>
<feature type="transmembrane region" description="Helical" evidence="7">
    <location>
        <begin position="166"/>
        <end position="184"/>
    </location>
</feature>
<keyword evidence="5 7" id="KW-1133">Transmembrane helix</keyword>
<keyword evidence="3" id="KW-1003">Cell membrane</keyword>
<feature type="transmembrane region" description="Helical" evidence="7">
    <location>
        <begin position="35"/>
        <end position="56"/>
    </location>
</feature>
<keyword evidence="6 7" id="KW-0472">Membrane</keyword>
<feature type="domain" description="Glycine transporter" evidence="8">
    <location>
        <begin position="11"/>
        <end position="84"/>
    </location>
</feature>
<feature type="transmembrane region" description="Helical" evidence="7">
    <location>
        <begin position="130"/>
        <end position="154"/>
    </location>
</feature>
<evidence type="ECO:0000256" key="7">
    <source>
        <dbReference type="SAM" id="Phobius"/>
    </source>
</evidence>
<dbReference type="RefSeq" id="WP_097186396.1">
    <property type="nucleotide sequence ID" value="NZ_OBQK01000001.1"/>
</dbReference>
<evidence type="ECO:0000259" key="8">
    <source>
        <dbReference type="Pfam" id="PF03458"/>
    </source>
</evidence>